<feature type="transmembrane region" description="Helical" evidence="7">
    <location>
        <begin position="310"/>
        <end position="333"/>
    </location>
</feature>
<dbReference type="RefSeq" id="WP_204571726.1">
    <property type="nucleotide sequence ID" value="NZ_JACJLL010000003.1"/>
</dbReference>
<keyword evidence="10" id="KW-1185">Reference proteome</keyword>
<gene>
    <name evidence="9" type="ORF">H6A19_01015</name>
</gene>
<feature type="domain" description="ABC3 transporter permease C-terminal" evidence="8">
    <location>
        <begin position="707"/>
        <end position="822"/>
    </location>
</feature>
<keyword evidence="3 7" id="KW-0812">Transmembrane</keyword>
<feature type="transmembrane region" description="Helical" evidence="7">
    <location>
        <begin position="427"/>
        <end position="447"/>
    </location>
</feature>
<evidence type="ECO:0000256" key="7">
    <source>
        <dbReference type="SAM" id="Phobius"/>
    </source>
</evidence>
<name>A0ABS2FBM5_9CLOT</name>
<dbReference type="InterPro" id="IPR003838">
    <property type="entry name" value="ABC3_permease_C"/>
</dbReference>
<dbReference type="Proteomes" id="UP000767334">
    <property type="component" value="Unassembled WGS sequence"/>
</dbReference>
<evidence type="ECO:0000256" key="2">
    <source>
        <dbReference type="ARBA" id="ARBA00022475"/>
    </source>
</evidence>
<feature type="domain" description="ABC3 transporter permease C-terminal" evidence="8">
    <location>
        <begin position="260"/>
        <end position="385"/>
    </location>
</feature>
<protein>
    <submittedName>
        <fullName evidence="9">ABC transporter permease</fullName>
    </submittedName>
</protein>
<evidence type="ECO:0000313" key="9">
    <source>
        <dbReference type="EMBL" id="MBM6817930.1"/>
    </source>
</evidence>
<feature type="transmembrane region" description="Helical" evidence="7">
    <location>
        <begin position="793"/>
        <end position="813"/>
    </location>
</feature>
<proteinExistence type="inferred from homology"/>
<comment type="caution">
    <text evidence="9">The sequence shown here is derived from an EMBL/GenBank/DDBJ whole genome shotgun (WGS) entry which is preliminary data.</text>
</comment>
<feature type="transmembrane region" description="Helical" evidence="7">
    <location>
        <begin position="258"/>
        <end position="278"/>
    </location>
</feature>
<comment type="similarity">
    <text evidence="6">Belongs to the ABC-4 integral membrane protein family.</text>
</comment>
<evidence type="ECO:0000256" key="6">
    <source>
        <dbReference type="ARBA" id="ARBA00038076"/>
    </source>
</evidence>
<dbReference type="InterPro" id="IPR050250">
    <property type="entry name" value="Macrolide_Exporter_MacB"/>
</dbReference>
<feature type="transmembrane region" description="Helical" evidence="7">
    <location>
        <begin position="750"/>
        <end position="781"/>
    </location>
</feature>
<evidence type="ECO:0000256" key="4">
    <source>
        <dbReference type="ARBA" id="ARBA00022989"/>
    </source>
</evidence>
<keyword evidence="2" id="KW-1003">Cell membrane</keyword>
<evidence type="ECO:0000313" key="10">
    <source>
        <dbReference type="Proteomes" id="UP000767334"/>
    </source>
</evidence>
<feature type="transmembrane region" description="Helical" evidence="7">
    <location>
        <begin position="20"/>
        <end position="41"/>
    </location>
</feature>
<sequence>MKSYSDITLKYLKENKKRTLFTIIGIILSLSLISGVGFLGLSVRDLLYDNAIKNSGDYEFGFWNVDKKVISILRNDVDLDKVGVITNADSGSYKLGGFEDCTIYITSEDEVCLKDIFKTELTEGRLPENGSELIISDEAKEYLKLELNDKITLNEINYKNEKEIKVGVKEFTIVGFTKESFPSDGTWLNGITFLEKIENNKTYDIKFTVKDNKNKYQTVLSKAKRLNIEEELIDSNNDLLALRGQSEYKGINDVIKGISIFVIIIIMITTIFLIYNTINISITERMAEFGILRSIGATPKQIRNLVIKESLILCLISIPFGVLSGFIGVWITVKLLESNISMMFNDSILTVKFYPSIILFTLIIGVITIFIASFGPARKAGKVSPISIIKGSSGGSIKYYNGKIVRKIFGVEGWVAYKNIRKNSKRFIVTILSLSISLIMFILFTTLNMKRLDELAYINKSSLTHGNIYLRKDIVNEVSDKIKNINGIDEVYIQPYLWLEYLALDPALITDEFKSSYGYESDEFLNNITILGYDDNSLKELGVENGLKDGEVIIINSFARYNEDGKLENINISNLEEDDTFKIPVSNFSTLEENFLGLLIEDLNNDNCIEFKVKKILDKNPFESDYNYDFKIIMSKDFLEKINTSEYIRYELKFKYTNINDEKLTESASNEIQSIEEDYKLTLNDLNADNKMQQQMWTVINVFVYGFIVIISLIGIINVVNTISLNILLKKKEFGTLGTIGMSERQLSKMVILEGMLHGIIASIIGGIISLGLVLIAVKIINFGLTVSNKIYWQPFVIGFTINLLVVLIASLIPLNKLKKMSLVETIRNIE</sequence>
<evidence type="ECO:0000256" key="3">
    <source>
        <dbReference type="ARBA" id="ARBA00022692"/>
    </source>
</evidence>
<dbReference type="EMBL" id="JACJLL010000003">
    <property type="protein sequence ID" value="MBM6817930.1"/>
    <property type="molecule type" value="Genomic_DNA"/>
</dbReference>
<dbReference type="Pfam" id="PF02687">
    <property type="entry name" value="FtsX"/>
    <property type="match status" value="2"/>
</dbReference>
<evidence type="ECO:0000256" key="5">
    <source>
        <dbReference type="ARBA" id="ARBA00023136"/>
    </source>
</evidence>
<evidence type="ECO:0000256" key="1">
    <source>
        <dbReference type="ARBA" id="ARBA00004651"/>
    </source>
</evidence>
<feature type="transmembrane region" description="Helical" evidence="7">
    <location>
        <begin position="353"/>
        <end position="374"/>
    </location>
</feature>
<dbReference type="PANTHER" id="PTHR30572">
    <property type="entry name" value="MEMBRANE COMPONENT OF TRANSPORTER-RELATED"/>
    <property type="match status" value="1"/>
</dbReference>
<accession>A0ABS2FBM5</accession>
<dbReference type="PANTHER" id="PTHR30572:SF4">
    <property type="entry name" value="ABC TRANSPORTER PERMEASE YTRF"/>
    <property type="match status" value="1"/>
</dbReference>
<keyword evidence="4 7" id="KW-1133">Transmembrane helix</keyword>
<feature type="transmembrane region" description="Helical" evidence="7">
    <location>
        <begin position="702"/>
        <end position="729"/>
    </location>
</feature>
<keyword evidence="5 7" id="KW-0472">Membrane</keyword>
<evidence type="ECO:0000259" key="8">
    <source>
        <dbReference type="Pfam" id="PF02687"/>
    </source>
</evidence>
<reference evidence="9 10" key="1">
    <citation type="journal article" date="2021" name="Sci. Rep.">
        <title>The distribution of antibiotic resistance genes in chicken gut microbiota commensals.</title>
        <authorList>
            <person name="Juricova H."/>
            <person name="Matiasovicova J."/>
            <person name="Kubasova T."/>
            <person name="Cejkova D."/>
            <person name="Rychlik I."/>
        </authorList>
    </citation>
    <scope>NUCLEOTIDE SEQUENCE [LARGE SCALE GENOMIC DNA]</scope>
    <source>
        <strain evidence="9 10">An435</strain>
    </source>
</reference>
<comment type="subcellular location">
    <subcellularLocation>
        <location evidence="1">Cell membrane</location>
        <topology evidence="1">Multi-pass membrane protein</topology>
    </subcellularLocation>
</comment>
<organism evidence="9 10">
    <name type="scientific">Clostridium saudiense</name>
    <dbReference type="NCBI Taxonomy" id="1414720"/>
    <lineage>
        <taxon>Bacteria</taxon>
        <taxon>Bacillati</taxon>
        <taxon>Bacillota</taxon>
        <taxon>Clostridia</taxon>
        <taxon>Eubacteriales</taxon>
        <taxon>Clostridiaceae</taxon>
        <taxon>Clostridium</taxon>
    </lineage>
</organism>